<evidence type="ECO:0000259" key="2">
    <source>
        <dbReference type="Pfam" id="PF01926"/>
    </source>
</evidence>
<feature type="domain" description="G" evidence="2">
    <location>
        <begin position="47"/>
        <end position="187"/>
    </location>
</feature>
<dbReference type="PANTHER" id="PTHR42698:SF1">
    <property type="entry name" value="GTPASE ERA, MITOCHONDRIAL"/>
    <property type="match status" value="1"/>
</dbReference>
<proteinExistence type="predicted"/>
<dbReference type="AlphaFoldDB" id="A0A329QNB4"/>
<sequence>MTTRLAALAKALEAGSGRFFDPSVTEARTVLQRAGDRMELSLDHTVVALAGSTGGGKSSLFNVISGIDVARVGVRRPTTSQPLACVWRAEGAEALLDWLEVPERNRVAKESALDSGANDELDGLILLDLPDHDSTEAEHRQTVDRMVELVDLFVWVMDPQKYADAAIHDRYLRSLEPHSDVTLIVLNQIDRLDPDDAQACAEDLRQLLDDDGLSAAPLLPVSAATGEGIDALLRILRDVVAKRRAAGERIEADTRRVAGRMVSALASRDAGVVDEATRIELIDAMAQAAGVEELSATVGRAYLRPRAEPPRPAPVERATVESAVRDVGPLAAGSLSGGWGGSFRAIADEAAARAPDALDDALRAVDLGSNRGGFWWRLSGVVQWFGLVAGLLGGLWALARRIEERFEIGWGQLPQLDVAGFPLSIVLFVCGGAVGLVLVGVRLAHARRARAARAVQAEERLREVIADVADEVVVDPLRAELDQYHTFREALEEAAA</sequence>
<dbReference type="OrthoDB" id="974105at2"/>
<dbReference type="GO" id="GO:0000028">
    <property type="term" value="P:ribosomal small subunit assembly"/>
    <property type="evidence" value="ECO:0007669"/>
    <property type="project" value="TreeGrafter"/>
</dbReference>
<dbReference type="SUPFAM" id="SSF52540">
    <property type="entry name" value="P-loop containing nucleoside triphosphate hydrolases"/>
    <property type="match status" value="1"/>
</dbReference>
<dbReference type="InterPro" id="IPR005662">
    <property type="entry name" value="GTPase_Era-like"/>
</dbReference>
<reference evidence="3 4" key="1">
    <citation type="submission" date="2018-06" db="EMBL/GenBank/DDBJ databases">
        <title>Phytoactinopolyspora halophila sp. nov., a novel halophilic actinomycete isolated from a saline soil in China.</title>
        <authorList>
            <person name="Tang S.-K."/>
        </authorList>
    </citation>
    <scope>NUCLEOTIDE SEQUENCE [LARGE SCALE GENOMIC DNA]</scope>
    <source>
        <strain evidence="3 4">YIM 96934</strain>
    </source>
</reference>
<evidence type="ECO:0000313" key="3">
    <source>
        <dbReference type="EMBL" id="RAW13830.1"/>
    </source>
</evidence>
<dbReference type="GO" id="GO:0005829">
    <property type="term" value="C:cytosol"/>
    <property type="evidence" value="ECO:0007669"/>
    <property type="project" value="TreeGrafter"/>
</dbReference>
<feature type="transmembrane region" description="Helical" evidence="1">
    <location>
        <begin position="381"/>
        <end position="399"/>
    </location>
</feature>
<organism evidence="3 4">
    <name type="scientific">Phytoactinopolyspora halophila</name>
    <dbReference type="NCBI Taxonomy" id="1981511"/>
    <lineage>
        <taxon>Bacteria</taxon>
        <taxon>Bacillati</taxon>
        <taxon>Actinomycetota</taxon>
        <taxon>Actinomycetes</taxon>
        <taxon>Jiangellales</taxon>
        <taxon>Jiangellaceae</taxon>
        <taxon>Phytoactinopolyspora</taxon>
    </lineage>
</organism>
<dbReference type="InterPro" id="IPR006073">
    <property type="entry name" value="GTP-bd"/>
</dbReference>
<dbReference type="PANTHER" id="PTHR42698">
    <property type="entry name" value="GTPASE ERA"/>
    <property type="match status" value="1"/>
</dbReference>
<keyword evidence="1" id="KW-0472">Membrane</keyword>
<dbReference type="EMBL" id="QMIG01000011">
    <property type="protein sequence ID" value="RAW13830.1"/>
    <property type="molecule type" value="Genomic_DNA"/>
</dbReference>
<keyword evidence="1" id="KW-1133">Transmembrane helix</keyword>
<dbReference type="RefSeq" id="WP_112258672.1">
    <property type="nucleotide sequence ID" value="NZ_QMIG01000011.1"/>
</dbReference>
<name>A0A329QNB4_9ACTN</name>
<dbReference type="Proteomes" id="UP000250462">
    <property type="component" value="Unassembled WGS sequence"/>
</dbReference>
<comment type="caution">
    <text evidence="3">The sequence shown here is derived from an EMBL/GenBank/DDBJ whole genome shotgun (WGS) entry which is preliminary data.</text>
</comment>
<protein>
    <submittedName>
        <fullName evidence="3">ABC transporter</fullName>
    </submittedName>
</protein>
<accession>A0A329QNB4</accession>
<dbReference type="Pfam" id="PF01926">
    <property type="entry name" value="MMR_HSR1"/>
    <property type="match status" value="1"/>
</dbReference>
<gene>
    <name evidence="3" type="ORF">DPM12_12575</name>
</gene>
<evidence type="ECO:0000256" key="1">
    <source>
        <dbReference type="SAM" id="Phobius"/>
    </source>
</evidence>
<dbReference type="InterPro" id="IPR027417">
    <property type="entry name" value="P-loop_NTPase"/>
</dbReference>
<dbReference type="GO" id="GO:0005525">
    <property type="term" value="F:GTP binding"/>
    <property type="evidence" value="ECO:0007669"/>
    <property type="project" value="InterPro"/>
</dbReference>
<evidence type="ECO:0000313" key="4">
    <source>
        <dbReference type="Proteomes" id="UP000250462"/>
    </source>
</evidence>
<dbReference type="GO" id="GO:0019843">
    <property type="term" value="F:rRNA binding"/>
    <property type="evidence" value="ECO:0007669"/>
    <property type="project" value="TreeGrafter"/>
</dbReference>
<keyword evidence="1" id="KW-0812">Transmembrane</keyword>
<keyword evidence="4" id="KW-1185">Reference proteome</keyword>
<dbReference type="GO" id="GO:0043024">
    <property type="term" value="F:ribosomal small subunit binding"/>
    <property type="evidence" value="ECO:0007669"/>
    <property type="project" value="TreeGrafter"/>
</dbReference>
<feature type="transmembrane region" description="Helical" evidence="1">
    <location>
        <begin position="419"/>
        <end position="441"/>
    </location>
</feature>
<dbReference type="Gene3D" id="3.40.50.300">
    <property type="entry name" value="P-loop containing nucleotide triphosphate hydrolases"/>
    <property type="match status" value="1"/>
</dbReference>